<keyword evidence="7" id="KW-0067">ATP-binding</keyword>
<name>A0ABX8LPX6_9BACT</name>
<evidence type="ECO:0000259" key="10">
    <source>
        <dbReference type="PROSITE" id="PS50109"/>
    </source>
</evidence>
<dbReference type="EMBL" id="CP077683">
    <property type="protein sequence ID" value="QXE92349.1"/>
    <property type="molecule type" value="Genomic_DNA"/>
</dbReference>
<keyword evidence="13" id="KW-1185">Reference proteome</keyword>
<accession>A0ABX8LPX6</accession>
<dbReference type="PANTHER" id="PTHR43065:SF10">
    <property type="entry name" value="PEROXIDE STRESS-ACTIVATED HISTIDINE KINASE MAK3"/>
    <property type="match status" value="1"/>
</dbReference>
<dbReference type="InterPro" id="IPR000700">
    <property type="entry name" value="PAS-assoc_C"/>
</dbReference>
<evidence type="ECO:0000256" key="9">
    <source>
        <dbReference type="SAM" id="Phobius"/>
    </source>
</evidence>
<dbReference type="InterPro" id="IPR005467">
    <property type="entry name" value="His_kinase_dom"/>
</dbReference>
<evidence type="ECO:0000256" key="6">
    <source>
        <dbReference type="ARBA" id="ARBA00022777"/>
    </source>
</evidence>
<dbReference type="RefSeq" id="WP_217288903.1">
    <property type="nucleotide sequence ID" value="NZ_CP077683.1"/>
</dbReference>
<gene>
    <name evidence="12" type="ORF">KP001_07455</name>
</gene>
<protein>
    <recommendedName>
        <fullName evidence="2">histidine kinase</fullName>
        <ecNumber evidence="2">2.7.13.3</ecNumber>
    </recommendedName>
</protein>
<keyword evidence="3" id="KW-0597">Phosphoprotein</keyword>
<dbReference type="CDD" id="cd00082">
    <property type="entry name" value="HisKA"/>
    <property type="match status" value="1"/>
</dbReference>
<dbReference type="Proteomes" id="UP000683559">
    <property type="component" value="Chromosome"/>
</dbReference>
<feature type="domain" description="Histidine kinase" evidence="10">
    <location>
        <begin position="332"/>
        <end position="543"/>
    </location>
</feature>
<proteinExistence type="predicted"/>
<dbReference type="CDD" id="cd00130">
    <property type="entry name" value="PAS"/>
    <property type="match status" value="1"/>
</dbReference>
<evidence type="ECO:0000256" key="7">
    <source>
        <dbReference type="ARBA" id="ARBA00022840"/>
    </source>
</evidence>
<keyword evidence="6" id="KW-0418">Kinase</keyword>
<reference evidence="12 13" key="1">
    <citation type="submission" date="2021-06" db="EMBL/GenBank/DDBJ databases">
        <title>Gemonas diversity in paddy soil.</title>
        <authorList>
            <person name="Liu G."/>
        </authorList>
    </citation>
    <scope>NUCLEOTIDE SEQUENCE [LARGE SCALE GENOMIC DNA]</scope>
    <source>
        <strain evidence="12 13">RG2</strain>
    </source>
</reference>
<feature type="domain" description="PAC" evidence="11">
    <location>
        <begin position="267"/>
        <end position="319"/>
    </location>
</feature>
<feature type="transmembrane region" description="Helical" evidence="9">
    <location>
        <begin position="43"/>
        <end position="62"/>
    </location>
</feature>
<sequence length="543" mass="59949">MIEKKKVFWFILLRLLVVSVFLVTTLYLDVHTYDVSGEVAGRVLARLLGATYLFSLLSLVVLRKASARTTRTLTHLQIVWDLILVTVLILVSGGVTSHYAFLYFLSIISASVLLARSQAYYTASLCVIFYGAILDFQYYGKLAPLGLSPYPAQQWGAEYLFYLIFLHCASFFLTAFLAGHLAERARVSESALQEKAIDYEELERLNSCIVSTIDSGLLTINVSGRIRVFNRYAELLTGVSQQDAYDRPLSEVLPGCAGFESSFFESGQGEFQHKGPDGSELLLSYKSVPLLDKDGAPVGAIFDLHDLTELKRMAAELKRADRLAALGELSARMAHEIRNPLAAISGSVQLVALRPWVDEKDQRLFSIILRETDRLDCLLRDFLFYARPNQPAKVALNLHRVIGDLCALLATDPRMEGVEVDNQLPADLVVQFDKDQCTQVFWNLLVNAAEAITGGGRICIDGALVKEDAGPGEVRISIRDTGSGMSQDDLRRVFEPFFTTKKGGTGLGLATVYRIVETNGGRMTINSSKGKGTTVTLYLPALC</sequence>
<evidence type="ECO:0000256" key="4">
    <source>
        <dbReference type="ARBA" id="ARBA00022679"/>
    </source>
</evidence>
<evidence type="ECO:0000256" key="3">
    <source>
        <dbReference type="ARBA" id="ARBA00022553"/>
    </source>
</evidence>
<keyword evidence="9" id="KW-0812">Transmembrane</keyword>
<dbReference type="Pfam" id="PF02518">
    <property type="entry name" value="HATPase_c"/>
    <property type="match status" value="1"/>
</dbReference>
<dbReference type="Pfam" id="PF00512">
    <property type="entry name" value="HisKA"/>
    <property type="match status" value="1"/>
</dbReference>
<evidence type="ECO:0000256" key="1">
    <source>
        <dbReference type="ARBA" id="ARBA00000085"/>
    </source>
</evidence>
<keyword evidence="9" id="KW-1133">Transmembrane helix</keyword>
<dbReference type="InterPro" id="IPR003594">
    <property type="entry name" value="HATPase_dom"/>
</dbReference>
<feature type="transmembrane region" description="Helical" evidence="9">
    <location>
        <begin position="120"/>
        <end position="139"/>
    </location>
</feature>
<dbReference type="Pfam" id="PF25323">
    <property type="entry name" value="6TM_PilS"/>
    <property type="match status" value="1"/>
</dbReference>
<evidence type="ECO:0000313" key="12">
    <source>
        <dbReference type="EMBL" id="QXE92349.1"/>
    </source>
</evidence>
<keyword evidence="8" id="KW-0902">Two-component regulatory system</keyword>
<feature type="transmembrane region" description="Helical" evidence="9">
    <location>
        <begin position="159"/>
        <end position="178"/>
    </location>
</feature>
<organism evidence="12 13">
    <name type="scientific">Geomonas subterranea</name>
    <dbReference type="NCBI Taxonomy" id="2847989"/>
    <lineage>
        <taxon>Bacteria</taxon>
        <taxon>Pseudomonadati</taxon>
        <taxon>Thermodesulfobacteriota</taxon>
        <taxon>Desulfuromonadia</taxon>
        <taxon>Geobacterales</taxon>
        <taxon>Geobacteraceae</taxon>
        <taxon>Geomonas</taxon>
    </lineage>
</organism>
<dbReference type="InterPro" id="IPR000014">
    <property type="entry name" value="PAS"/>
</dbReference>
<comment type="catalytic activity">
    <reaction evidence="1">
        <text>ATP + protein L-histidine = ADP + protein N-phospho-L-histidine.</text>
        <dbReference type="EC" id="2.7.13.3"/>
    </reaction>
</comment>
<keyword evidence="4" id="KW-0808">Transferase</keyword>
<dbReference type="SMART" id="SM00387">
    <property type="entry name" value="HATPase_c"/>
    <property type="match status" value="1"/>
</dbReference>
<evidence type="ECO:0000313" key="13">
    <source>
        <dbReference type="Proteomes" id="UP000683559"/>
    </source>
</evidence>
<dbReference type="InterPro" id="IPR003661">
    <property type="entry name" value="HisK_dim/P_dom"/>
</dbReference>
<dbReference type="PROSITE" id="PS50113">
    <property type="entry name" value="PAC"/>
    <property type="match status" value="1"/>
</dbReference>
<dbReference type="SMART" id="SM00091">
    <property type="entry name" value="PAS"/>
    <property type="match status" value="1"/>
</dbReference>
<dbReference type="PANTHER" id="PTHR43065">
    <property type="entry name" value="SENSOR HISTIDINE KINASE"/>
    <property type="match status" value="1"/>
</dbReference>
<keyword evidence="9" id="KW-0472">Membrane</keyword>
<dbReference type="Pfam" id="PF00989">
    <property type="entry name" value="PAS"/>
    <property type="match status" value="1"/>
</dbReference>
<dbReference type="PROSITE" id="PS50109">
    <property type="entry name" value="HIS_KIN"/>
    <property type="match status" value="1"/>
</dbReference>
<keyword evidence="5" id="KW-0547">Nucleotide-binding</keyword>
<evidence type="ECO:0000256" key="2">
    <source>
        <dbReference type="ARBA" id="ARBA00012438"/>
    </source>
</evidence>
<dbReference type="InterPro" id="IPR013767">
    <property type="entry name" value="PAS_fold"/>
</dbReference>
<feature type="transmembrane region" description="Helical" evidence="9">
    <location>
        <begin position="7"/>
        <end position="28"/>
    </location>
</feature>
<evidence type="ECO:0000256" key="8">
    <source>
        <dbReference type="ARBA" id="ARBA00023012"/>
    </source>
</evidence>
<dbReference type="EC" id="2.7.13.3" evidence="2"/>
<evidence type="ECO:0000259" key="11">
    <source>
        <dbReference type="PROSITE" id="PS50113"/>
    </source>
</evidence>
<dbReference type="SMART" id="SM00388">
    <property type="entry name" value="HisKA"/>
    <property type="match status" value="1"/>
</dbReference>
<evidence type="ECO:0000256" key="5">
    <source>
        <dbReference type="ARBA" id="ARBA00022741"/>
    </source>
</evidence>